<dbReference type="AlphaFoldDB" id="A0A5C5X8S1"/>
<dbReference type="Proteomes" id="UP000317243">
    <property type="component" value="Unassembled WGS sequence"/>
</dbReference>
<comment type="caution">
    <text evidence="2">The sequence shown here is derived from an EMBL/GenBank/DDBJ whole genome shotgun (WGS) entry which is preliminary data.</text>
</comment>
<name>A0A5C5X8S1_9PLAN</name>
<dbReference type="PIRSF" id="PIRSF005522">
    <property type="entry name" value="UCP005522"/>
    <property type="match status" value="1"/>
</dbReference>
<dbReference type="SUPFAM" id="SSF56059">
    <property type="entry name" value="Glutathione synthetase ATP-binding domain-like"/>
    <property type="match status" value="1"/>
</dbReference>
<dbReference type="EMBL" id="SIHI01000001">
    <property type="protein sequence ID" value="TWT58693.1"/>
    <property type="molecule type" value="Genomic_DNA"/>
</dbReference>
<protein>
    <recommendedName>
        <fullName evidence="1">Circularly permuted ATP-grasp type 2 domain-containing protein</fullName>
    </recommendedName>
</protein>
<dbReference type="OrthoDB" id="9803842at2"/>
<dbReference type="RefSeq" id="WP_146509256.1">
    <property type="nucleotide sequence ID" value="NZ_SIHI01000001.1"/>
</dbReference>
<gene>
    <name evidence="2" type="ORF">KOR42_20750</name>
</gene>
<evidence type="ECO:0000313" key="2">
    <source>
        <dbReference type="EMBL" id="TWT58693.1"/>
    </source>
</evidence>
<dbReference type="PANTHER" id="PTHR34595:SF7">
    <property type="entry name" value="SLL1039 PROTEIN"/>
    <property type="match status" value="1"/>
</dbReference>
<proteinExistence type="predicted"/>
<dbReference type="PANTHER" id="PTHR34595">
    <property type="entry name" value="BLR5612 PROTEIN"/>
    <property type="match status" value="1"/>
</dbReference>
<dbReference type="InterPro" id="IPR016450">
    <property type="entry name" value="UCP005522"/>
</dbReference>
<dbReference type="Gene3D" id="3.30.1490.270">
    <property type="match status" value="1"/>
</dbReference>
<sequence>MAKSVDFTAYDTESFYDEVFDSDGKPRPEAQLLVDSINQLPPGDLLRRQEAIDQAMMRMGITFAVYGDDQGTEKIWPFDIVPRIVGSKEWRTVEQGLKQRIRALNLFIDDIYHDQKILNDGVIPRALIENASSFREQCRGLNPPRGVWVHITGTDLIRHSDGQIYVLEDNLRCPSGVSYVLQNRLLMKRSFPQIFKACRVRPVIDYPSGLLQTLQSLAPNTNEPTIVVLTPGVYNSAYYEHSFLAQQMGVELVEGRDLVVKDGFVCMRTTEGFQRVDVIYRRIDDDFIDPKVFREDSALGVPGLMEAYRNGRVALANAPGTGIADDKVVYAFVPEMIKYYLGEEAILPNVQTYVCEVPEHRDYVLSHLDELVVKPANESGGYGMMIGTRASTEERKKFEELIRKNPRNYIAQPVLSLSRVPTLIDGVFEGRHVDLRPYILYGEDVKVLPGGLTRVALRKGSLVVNSSQGGGSKDTWVVADSDEELTGLD</sequence>
<organism evidence="2 3">
    <name type="scientific">Thalassoglobus neptunius</name>
    <dbReference type="NCBI Taxonomy" id="1938619"/>
    <lineage>
        <taxon>Bacteria</taxon>
        <taxon>Pseudomonadati</taxon>
        <taxon>Planctomycetota</taxon>
        <taxon>Planctomycetia</taxon>
        <taxon>Planctomycetales</taxon>
        <taxon>Planctomycetaceae</taxon>
        <taxon>Thalassoglobus</taxon>
    </lineage>
</organism>
<feature type="domain" description="Circularly permuted ATP-grasp type 2" evidence="1">
    <location>
        <begin position="82"/>
        <end position="456"/>
    </location>
</feature>
<evidence type="ECO:0000259" key="1">
    <source>
        <dbReference type="Pfam" id="PF14403"/>
    </source>
</evidence>
<dbReference type="Pfam" id="PF14403">
    <property type="entry name" value="CP_ATPgrasp_2"/>
    <property type="match status" value="1"/>
</dbReference>
<keyword evidence="3" id="KW-1185">Reference proteome</keyword>
<dbReference type="InterPro" id="IPR025841">
    <property type="entry name" value="CP_ATPgrasp_2"/>
</dbReference>
<accession>A0A5C5X8S1</accession>
<dbReference type="Gene3D" id="3.40.50.11290">
    <property type="match status" value="1"/>
</dbReference>
<reference evidence="2 3" key="1">
    <citation type="submission" date="2019-02" db="EMBL/GenBank/DDBJ databases">
        <title>Deep-cultivation of Planctomycetes and their phenomic and genomic characterization uncovers novel biology.</title>
        <authorList>
            <person name="Wiegand S."/>
            <person name="Jogler M."/>
            <person name="Boedeker C."/>
            <person name="Pinto D."/>
            <person name="Vollmers J."/>
            <person name="Rivas-Marin E."/>
            <person name="Kohn T."/>
            <person name="Peeters S.H."/>
            <person name="Heuer A."/>
            <person name="Rast P."/>
            <person name="Oberbeckmann S."/>
            <person name="Bunk B."/>
            <person name="Jeske O."/>
            <person name="Meyerdierks A."/>
            <person name="Storesund J.E."/>
            <person name="Kallscheuer N."/>
            <person name="Luecker S."/>
            <person name="Lage O.M."/>
            <person name="Pohl T."/>
            <person name="Merkel B.J."/>
            <person name="Hornburger P."/>
            <person name="Mueller R.-W."/>
            <person name="Bruemmer F."/>
            <person name="Labrenz M."/>
            <person name="Spormann A.M."/>
            <person name="Op Den Camp H."/>
            <person name="Overmann J."/>
            <person name="Amann R."/>
            <person name="Jetten M.S.M."/>
            <person name="Mascher T."/>
            <person name="Medema M.H."/>
            <person name="Devos D.P."/>
            <person name="Kaster A.-K."/>
            <person name="Ovreas L."/>
            <person name="Rohde M."/>
            <person name="Galperin M.Y."/>
            <person name="Jogler C."/>
        </authorList>
    </citation>
    <scope>NUCLEOTIDE SEQUENCE [LARGE SCALE GENOMIC DNA]</scope>
    <source>
        <strain evidence="2 3">KOR42</strain>
    </source>
</reference>
<evidence type="ECO:0000313" key="3">
    <source>
        <dbReference type="Proteomes" id="UP000317243"/>
    </source>
</evidence>
<dbReference type="InterPro" id="IPR051680">
    <property type="entry name" value="ATP-dep_Glu-Cys_Ligase-2"/>
</dbReference>